<evidence type="ECO:0000313" key="6">
    <source>
        <dbReference type="EMBL" id="KAF6018614.1"/>
    </source>
</evidence>
<evidence type="ECO:0000259" key="5">
    <source>
        <dbReference type="PROSITE" id="PS50135"/>
    </source>
</evidence>
<dbReference type="PANTHER" id="PTHR15090:SF8">
    <property type="entry name" value="ZZ-TYPE ZINC FINGER-CONTAINING PROTEIN"/>
    <property type="match status" value="1"/>
</dbReference>
<dbReference type="InterPro" id="IPR043145">
    <property type="entry name" value="Znf_ZZ_sf"/>
</dbReference>
<keyword evidence="2 4" id="KW-0863">Zinc-finger</keyword>
<dbReference type="InterPro" id="IPR052260">
    <property type="entry name" value="Autophagy_Rcpt_SigReg"/>
</dbReference>
<dbReference type="SMART" id="SM00291">
    <property type="entry name" value="ZnF_ZZ"/>
    <property type="match status" value="1"/>
</dbReference>
<dbReference type="Gene3D" id="3.30.60.90">
    <property type="match status" value="1"/>
</dbReference>
<reference evidence="6" key="1">
    <citation type="submission" date="2020-06" db="EMBL/GenBank/DDBJ databases">
        <title>Draft genome of Bugula neritina, a colonial animal packing powerful symbionts and potential medicines.</title>
        <authorList>
            <person name="Rayko M."/>
        </authorList>
    </citation>
    <scope>NUCLEOTIDE SEQUENCE [LARGE SCALE GENOMIC DNA]</scope>
    <source>
        <strain evidence="6">Kwan_BN1</strain>
    </source>
</reference>
<dbReference type="Pfam" id="PF00569">
    <property type="entry name" value="ZZ"/>
    <property type="match status" value="1"/>
</dbReference>
<keyword evidence="3" id="KW-0862">Zinc</keyword>
<dbReference type="EMBL" id="VXIV02003292">
    <property type="protein sequence ID" value="KAF6018614.1"/>
    <property type="molecule type" value="Genomic_DNA"/>
</dbReference>
<dbReference type="Proteomes" id="UP000593567">
    <property type="component" value="Unassembled WGS sequence"/>
</dbReference>
<keyword evidence="7" id="KW-1185">Reference proteome</keyword>
<dbReference type="PANTHER" id="PTHR15090">
    <property type="entry name" value="SEQUESTOSOME 1-RELATED"/>
    <property type="match status" value="1"/>
</dbReference>
<sequence>MWAFGLAETFDFKSRTHGRAYVHNPDRLLRIPAIKCSFCGAMPIQGVRYKCGMCSNYDLCSKCEPSSELIHNKSHVFLVLKHKAEINLISEPLLRAHFY</sequence>
<evidence type="ECO:0000256" key="3">
    <source>
        <dbReference type="ARBA" id="ARBA00022833"/>
    </source>
</evidence>
<gene>
    <name evidence="6" type="ORF">EB796_023103</name>
</gene>
<dbReference type="AlphaFoldDB" id="A0A7J7IYY5"/>
<comment type="caution">
    <text evidence="6">The sequence shown here is derived from an EMBL/GenBank/DDBJ whole genome shotgun (WGS) entry which is preliminary data.</text>
</comment>
<organism evidence="6 7">
    <name type="scientific">Bugula neritina</name>
    <name type="common">Brown bryozoan</name>
    <name type="synonym">Sertularia neritina</name>
    <dbReference type="NCBI Taxonomy" id="10212"/>
    <lineage>
        <taxon>Eukaryota</taxon>
        <taxon>Metazoa</taxon>
        <taxon>Spiralia</taxon>
        <taxon>Lophotrochozoa</taxon>
        <taxon>Bryozoa</taxon>
        <taxon>Gymnolaemata</taxon>
        <taxon>Cheilostomatida</taxon>
        <taxon>Flustrina</taxon>
        <taxon>Buguloidea</taxon>
        <taxon>Bugulidae</taxon>
        <taxon>Bugula</taxon>
    </lineage>
</organism>
<evidence type="ECO:0000256" key="1">
    <source>
        <dbReference type="ARBA" id="ARBA00022723"/>
    </source>
</evidence>
<dbReference type="InterPro" id="IPR000433">
    <property type="entry name" value="Znf_ZZ"/>
</dbReference>
<dbReference type="SUPFAM" id="SSF57850">
    <property type="entry name" value="RING/U-box"/>
    <property type="match status" value="1"/>
</dbReference>
<evidence type="ECO:0000313" key="7">
    <source>
        <dbReference type="Proteomes" id="UP000593567"/>
    </source>
</evidence>
<keyword evidence="1" id="KW-0479">Metal-binding</keyword>
<evidence type="ECO:0000256" key="4">
    <source>
        <dbReference type="PROSITE-ProRule" id="PRU00228"/>
    </source>
</evidence>
<protein>
    <recommendedName>
        <fullName evidence="5">ZZ-type domain-containing protein</fullName>
    </recommendedName>
</protein>
<dbReference type="PROSITE" id="PS01357">
    <property type="entry name" value="ZF_ZZ_1"/>
    <property type="match status" value="1"/>
</dbReference>
<accession>A0A7J7IYY5</accession>
<evidence type="ECO:0000256" key="2">
    <source>
        <dbReference type="ARBA" id="ARBA00022771"/>
    </source>
</evidence>
<feature type="domain" description="ZZ-type" evidence="5">
    <location>
        <begin position="31"/>
        <end position="85"/>
    </location>
</feature>
<proteinExistence type="predicted"/>
<dbReference type="OrthoDB" id="6153504at2759"/>
<dbReference type="GO" id="GO:0008270">
    <property type="term" value="F:zinc ion binding"/>
    <property type="evidence" value="ECO:0007669"/>
    <property type="project" value="UniProtKB-KW"/>
</dbReference>
<name>A0A7J7IYY5_BUGNE</name>
<dbReference type="PROSITE" id="PS50135">
    <property type="entry name" value="ZF_ZZ_2"/>
    <property type="match status" value="1"/>
</dbReference>